<keyword evidence="15 19" id="KW-0472">Membrane</keyword>
<evidence type="ECO:0000256" key="4">
    <source>
        <dbReference type="ARBA" id="ARBA00005189"/>
    </source>
</evidence>
<dbReference type="InterPro" id="IPR000374">
    <property type="entry name" value="PC_trans"/>
</dbReference>
<evidence type="ECO:0000256" key="18">
    <source>
        <dbReference type="RuleBase" id="RU003938"/>
    </source>
</evidence>
<dbReference type="PROSITE" id="PS01315">
    <property type="entry name" value="CDS"/>
    <property type="match status" value="1"/>
</dbReference>
<evidence type="ECO:0000256" key="5">
    <source>
        <dbReference type="ARBA" id="ARBA00010185"/>
    </source>
</evidence>
<dbReference type="OrthoDB" id="9799199at2"/>
<feature type="transmembrane region" description="Helical" evidence="19">
    <location>
        <begin position="131"/>
        <end position="151"/>
    </location>
</feature>
<evidence type="ECO:0000313" key="21">
    <source>
        <dbReference type="Proteomes" id="UP000538666"/>
    </source>
</evidence>
<dbReference type="UniPathway" id="UPA00557">
    <property type="reaction ID" value="UER00614"/>
</dbReference>
<keyword evidence="14" id="KW-0443">Lipid metabolism</keyword>
<evidence type="ECO:0000256" key="6">
    <source>
        <dbReference type="ARBA" id="ARBA00012487"/>
    </source>
</evidence>
<evidence type="ECO:0000256" key="19">
    <source>
        <dbReference type="SAM" id="Phobius"/>
    </source>
</evidence>
<keyword evidence="11 18" id="KW-0812">Transmembrane</keyword>
<comment type="similarity">
    <text evidence="5 18">Belongs to the CDS family.</text>
</comment>
<evidence type="ECO:0000256" key="16">
    <source>
        <dbReference type="ARBA" id="ARBA00023209"/>
    </source>
</evidence>
<keyword evidence="10 18" id="KW-0808">Transferase</keyword>
<keyword evidence="16" id="KW-0594">Phospholipid biosynthesis</keyword>
<comment type="pathway">
    <text evidence="4">Lipid metabolism.</text>
</comment>
<dbReference type="PANTHER" id="PTHR46382:SF1">
    <property type="entry name" value="PHOSPHATIDATE CYTIDYLYLTRANSFERASE"/>
    <property type="match status" value="1"/>
</dbReference>
<organism evidence="20 21">
    <name type="scientific">Silvibacterium bohemicum</name>
    <dbReference type="NCBI Taxonomy" id="1577686"/>
    <lineage>
        <taxon>Bacteria</taxon>
        <taxon>Pseudomonadati</taxon>
        <taxon>Acidobacteriota</taxon>
        <taxon>Terriglobia</taxon>
        <taxon>Terriglobales</taxon>
        <taxon>Acidobacteriaceae</taxon>
        <taxon>Silvibacterium</taxon>
    </lineage>
</organism>
<dbReference type="PANTHER" id="PTHR46382">
    <property type="entry name" value="PHOSPHATIDATE CYTIDYLYLTRANSFERASE"/>
    <property type="match status" value="1"/>
</dbReference>
<evidence type="ECO:0000256" key="11">
    <source>
        <dbReference type="ARBA" id="ARBA00022692"/>
    </source>
</evidence>
<evidence type="ECO:0000256" key="7">
    <source>
        <dbReference type="ARBA" id="ARBA00019373"/>
    </source>
</evidence>
<gene>
    <name evidence="20" type="ORF">HNQ77_000664</name>
</gene>
<dbReference type="RefSeq" id="WP_050057920.1">
    <property type="nucleotide sequence ID" value="NZ_JACHEK010000001.1"/>
</dbReference>
<protein>
    <recommendedName>
        <fullName evidence="7 18">Phosphatidate cytidylyltransferase</fullName>
        <ecNumber evidence="6 18">2.7.7.41</ecNumber>
    </recommendedName>
</protein>
<dbReference type="GO" id="GO:0005886">
    <property type="term" value="C:plasma membrane"/>
    <property type="evidence" value="ECO:0007669"/>
    <property type="project" value="UniProtKB-SubCell"/>
</dbReference>
<keyword evidence="13 19" id="KW-1133">Transmembrane helix</keyword>
<evidence type="ECO:0000256" key="17">
    <source>
        <dbReference type="ARBA" id="ARBA00023264"/>
    </source>
</evidence>
<evidence type="ECO:0000256" key="14">
    <source>
        <dbReference type="ARBA" id="ARBA00023098"/>
    </source>
</evidence>
<accession>A0A841JMY8</accession>
<reference evidence="20 21" key="1">
    <citation type="submission" date="2020-08" db="EMBL/GenBank/DDBJ databases">
        <title>Genomic Encyclopedia of Type Strains, Phase IV (KMG-IV): sequencing the most valuable type-strain genomes for metagenomic binning, comparative biology and taxonomic classification.</title>
        <authorList>
            <person name="Goeker M."/>
        </authorList>
    </citation>
    <scope>NUCLEOTIDE SEQUENCE [LARGE SCALE GENOMIC DNA]</scope>
    <source>
        <strain evidence="20 21">DSM 103733</strain>
    </source>
</reference>
<evidence type="ECO:0000256" key="15">
    <source>
        <dbReference type="ARBA" id="ARBA00023136"/>
    </source>
</evidence>
<proteinExistence type="inferred from homology"/>
<evidence type="ECO:0000256" key="13">
    <source>
        <dbReference type="ARBA" id="ARBA00022989"/>
    </source>
</evidence>
<keyword evidence="9" id="KW-0444">Lipid biosynthesis</keyword>
<keyword evidence="8" id="KW-1003">Cell membrane</keyword>
<sequence length="274" mass="29014">MKRVVTAAVLIPLVLLLIFKGPFWLITPVVGLVAGLALWEYLALADAQGAKTPRIATLIGVGLVFLCVFYRPELLAQLLGAVALVLLIVCAFRSPIERVLTDAAFSLFGVLYVGLTLATIPLISAQENGPSLLLFLFFVVWAGDIAALYVGRSLGKRKLAPAISPGKTWEGSIASVVGSVIVGVLLVLLAGALARRNVETLFYPGSMGRWIFLAVLLNVAAQVGDLVESAIKRGAGVKDSGAMLPGHGGILDRIDALLLAAPVLWYALLMQQTF</sequence>
<comment type="catalytic activity">
    <reaction evidence="1 18">
        <text>a 1,2-diacyl-sn-glycero-3-phosphate + CTP + H(+) = a CDP-1,2-diacyl-sn-glycerol + diphosphate</text>
        <dbReference type="Rhea" id="RHEA:16229"/>
        <dbReference type="ChEBI" id="CHEBI:15378"/>
        <dbReference type="ChEBI" id="CHEBI:33019"/>
        <dbReference type="ChEBI" id="CHEBI:37563"/>
        <dbReference type="ChEBI" id="CHEBI:58332"/>
        <dbReference type="ChEBI" id="CHEBI:58608"/>
        <dbReference type="EC" id="2.7.7.41"/>
    </reaction>
</comment>
<evidence type="ECO:0000256" key="12">
    <source>
        <dbReference type="ARBA" id="ARBA00022695"/>
    </source>
</evidence>
<evidence type="ECO:0000256" key="8">
    <source>
        <dbReference type="ARBA" id="ARBA00022475"/>
    </source>
</evidence>
<comment type="caution">
    <text evidence="20">The sequence shown here is derived from an EMBL/GenBank/DDBJ whole genome shotgun (WGS) entry which is preliminary data.</text>
</comment>
<feature type="transmembrane region" description="Helical" evidence="19">
    <location>
        <begin position="78"/>
        <end position="96"/>
    </location>
</feature>
<comment type="pathway">
    <text evidence="3 18">Phospholipid metabolism; CDP-diacylglycerol biosynthesis; CDP-diacylglycerol from sn-glycerol 3-phosphate: step 3/3.</text>
</comment>
<dbReference type="AlphaFoldDB" id="A0A841JMY8"/>
<evidence type="ECO:0000313" key="20">
    <source>
        <dbReference type="EMBL" id="MBB6142726.1"/>
    </source>
</evidence>
<keyword evidence="21" id="KW-1185">Reference proteome</keyword>
<dbReference type="EC" id="2.7.7.41" evidence="6 18"/>
<keyword evidence="17" id="KW-1208">Phospholipid metabolism</keyword>
<dbReference type="Proteomes" id="UP000538666">
    <property type="component" value="Unassembled WGS sequence"/>
</dbReference>
<evidence type="ECO:0000256" key="2">
    <source>
        <dbReference type="ARBA" id="ARBA00004651"/>
    </source>
</evidence>
<evidence type="ECO:0000256" key="1">
    <source>
        <dbReference type="ARBA" id="ARBA00001698"/>
    </source>
</evidence>
<comment type="subcellular location">
    <subcellularLocation>
        <location evidence="2">Cell membrane</location>
        <topology evidence="2">Multi-pass membrane protein</topology>
    </subcellularLocation>
</comment>
<dbReference type="Pfam" id="PF01148">
    <property type="entry name" value="CTP_transf_1"/>
    <property type="match status" value="1"/>
</dbReference>
<dbReference type="EMBL" id="JACHEK010000001">
    <property type="protein sequence ID" value="MBB6142726.1"/>
    <property type="molecule type" value="Genomic_DNA"/>
</dbReference>
<feature type="transmembrane region" description="Helical" evidence="19">
    <location>
        <begin position="172"/>
        <end position="195"/>
    </location>
</feature>
<name>A0A841JMY8_9BACT</name>
<evidence type="ECO:0000256" key="9">
    <source>
        <dbReference type="ARBA" id="ARBA00022516"/>
    </source>
</evidence>
<dbReference type="GO" id="GO:0016024">
    <property type="term" value="P:CDP-diacylglycerol biosynthetic process"/>
    <property type="evidence" value="ECO:0007669"/>
    <property type="project" value="UniProtKB-UniPathway"/>
</dbReference>
<feature type="transmembrane region" description="Helical" evidence="19">
    <location>
        <begin position="207"/>
        <end position="227"/>
    </location>
</feature>
<keyword evidence="12 18" id="KW-0548">Nucleotidyltransferase</keyword>
<feature type="transmembrane region" description="Helical" evidence="19">
    <location>
        <begin position="103"/>
        <end position="125"/>
    </location>
</feature>
<evidence type="ECO:0000256" key="3">
    <source>
        <dbReference type="ARBA" id="ARBA00005119"/>
    </source>
</evidence>
<dbReference type="GO" id="GO:0004605">
    <property type="term" value="F:phosphatidate cytidylyltransferase activity"/>
    <property type="evidence" value="ECO:0007669"/>
    <property type="project" value="UniProtKB-EC"/>
</dbReference>
<evidence type="ECO:0000256" key="10">
    <source>
        <dbReference type="ARBA" id="ARBA00022679"/>
    </source>
</evidence>